<dbReference type="InterPro" id="IPR000719">
    <property type="entry name" value="Prot_kinase_dom"/>
</dbReference>
<dbReference type="SUPFAM" id="SSF56112">
    <property type="entry name" value="Protein kinase-like (PK-like)"/>
    <property type="match status" value="1"/>
</dbReference>
<keyword evidence="1" id="KW-0418">Kinase</keyword>
<name>A0A132AAQ7_SARSC</name>
<dbReference type="PANTHER" id="PTHR22961:SF16">
    <property type="entry name" value="SERINE_THREONINE-PROTEIN KINASE 40"/>
    <property type="match status" value="1"/>
</dbReference>
<dbReference type="PANTHER" id="PTHR22961">
    <property type="entry name" value="SER/THR PROTEIN KINASE-TRB"/>
    <property type="match status" value="1"/>
</dbReference>
<sequence>MRRLILAIDCHIPHLFCSTFTMFSNKHYRINSEYENLQEYIKRSKIIAERKALEIFAEIVEVISRIHGKNIAHRDLRLENIIYNHKNGKVIIINFGLSRYVINDTICINDHRGSSAYISPDVLKRKPYPPKASDCWALGIIFYSMLYGKFPFYADNFSDLFKKISSGSYRFNPDVLVSASSRNLLGALIQTNLNYRIKIDQLRKMVDSIIKTKMDELQCKEMSVLIKNKQCDSIELQTVPDIDLSNQKNKMFVKQNPQKLSNQEILTDQESDTEFDPYKAILDIISILGLNDLVESNFVQEYTTSNNLGNRCSRTNRDVISNNLDHLHDHDYLKINDPPSTRTIKRISKRTNSFNEYLLNSSNRKTPHNLPIPYLKLRNRFYNAFESNYLNGLGRSLLAKEILDSSRNSNDFDRMERLKSRNKFEVIRVDSDVRLLNEQEYKEMAEYLQHPLINPNNEMLN</sequence>
<dbReference type="OrthoDB" id="410920at2759"/>
<protein>
    <submittedName>
        <fullName evidence="1">Ser/thr protein kinase-lyk4-like protein</fullName>
    </submittedName>
</protein>
<dbReference type="VEuPathDB" id="VectorBase:SSCA000347"/>
<proteinExistence type="predicted"/>
<reference evidence="1 2" key="1">
    <citation type="journal article" date="2015" name="Parasit. Vectors">
        <title>Draft genome of the scabies mite.</title>
        <authorList>
            <person name="Rider S.D.Jr."/>
            <person name="Morgan M.S."/>
            <person name="Arlian L.G."/>
        </authorList>
    </citation>
    <scope>NUCLEOTIDE SEQUENCE [LARGE SCALE GENOMIC DNA]</scope>
    <source>
        <strain evidence="1">Arlian Lab</strain>
    </source>
</reference>
<dbReference type="InterPro" id="IPR011009">
    <property type="entry name" value="Kinase-like_dom_sf"/>
</dbReference>
<comment type="caution">
    <text evidence="1">The sequence shown here is derived from an EMBL/GenBank/DDBJ whole genome shotgun (WGS) entry which is preliminary data.</text>
</comment>
<accession>A0A132AAQ7</accession>
<dbReference type="Proteomes" id="UP000616769">
    <property type="component" value="Unassembled WGS sequence"/>
</dbReference>
<dbReference type="SMART" id="SM00220">
    <property type="entry name" value="S_TKc"/>
    <property type="match status" value="1"/>
</dbReference>
<keyword evidence="1" id="KW-0808">Transferase</keyword>
<dbReference type="AlphaFoldDB" id="A0A132AAQ7"/>
<dbReference type="PROSITE" id="PS50011">
    <property type="entry name" value="PROTEIN_KINASE_DOM"/>
    <property type="match status" value="1"/>
</dbReference>
<dbReference type="InterPro" id="IPR024104">
    <property type="entry name" value="Tribbles/Ser_Thr_kinase_40"/>
</dbReference>
<dbReference type="Gene3D" id="1.10.510.10">
    <property type="entry name" value="Transferase(Phosphotransferase) domain 1"/>
    <property type="match status" value="1"/>
</dbReference>
<dbReference type="Pfam" id="PF00069">
    <property type="entry name" value="Pkinase"/>
    <property type="match status" value="1"/>
</dbReference>
<gene>
    <name evidence="1" type="ORF">QR98_0061740</name>
</gene>
<evidence type="ECO:0000313" key="1">
    <source>
        <dbReference type="EMBL" id="KPM07675.1"/>
    </source>
</evidence>
<dbReference type="GO" id="GO:0004672">
    <property type="term" value="F:protein kinase activity"/>
    <property type="evidence" value="ECO:0007669"/>
    <property type="project" value="InterPro"/>
</dbReference>
<dbReference type="GO" id="GO:0005524">
    <property type="term" value="F:ATP binding"/>
    <property type="evidence" value="ECO:0007669"/>
    <property type="project" value="InterPro"/>
</dbReference>
<evidence type="ECO:0000313" key="2">
    <source>
        <dbReference type="Proteomes" id="UP000616769"/>
    </source>
</evidence>
<organism evidence="1 2">
    <name type="scientific">Sarcoptes scabiei</name>
    <name type="common">Itch mite</name>
    <name type="synonym">Acarus scabiei</name>
    <dbReference type="NCBI Taxonomy" id="52283"/>
    <lineage>
        <taxon>Eukaryota</taxon>
        <taxon>Metazoa</taxon>
        <taxon>Ecdysozoa</taxon>
        <taxon>Arthropoda</taxon>
        <taxon>Chelicerata</taxon>
        <taxon>Arachnida</taxon>
        <taxon>Acari</taxon>
        <taxon>Acariformes</taxon>
        <taxon>Sarcoptiformes</taxon>
        <taxon>Astigmata</taxon>
        <taxon>Psoroptidia</taxon>
        <taxon>Sarcoptoidea</taxon>
        <taxon>Sarcoptidae</taxon>
        <taxon>Sarcoptinae</taxon>
        <taxon>Sarcoptes</taxon>
    </lineage>
</organism>
<dbReference type="EMBL" id="JXLN01011788">
    <property type="protein sequence ID" value="KPM07675.1"/>
    <property type="molecule type" value="Genomic_DNA"/>
</dbReference>